<dbReference type="SMART" id="SM00421">
    <property type="entry name" value="HTH_LUXR"/>
    <property type="match status" value="1"/>
</dbReference>
<dbReference type="CDD" id="cd06170">
    <property type="entry name" value="LuxR_C_like"/>
    <property type="match status" value="1"/>
</dbReference>
<dbReference type="Proteomes" id="UP000198836">
    <property type="component" value="Unassembled WGS sequence"/>
</dbReference>
<keyword evidence="7" id="KW-1185">Reference proteome</keyword>
<evidence type="ECO:0000313" key="6">
    <source>
        <dbReference type="EMBL" id="SFA47008.1"/>
    </source>
</evidence>
<feature type="domain" description="HTH luxR-type" evidence="5">
    <location>
        <begin position="87"/>
        <end position="154"/>
    </location>
</feature>
<keyword evidence="4" id="KW-0472">Membrane</keyword>
<dbReference type="RefSeq" id="WP_090982587.1">
    <property type="nucleotide sequence ID" value="NZ_FOJM01000006.1"/>
</dbReference>
<dbReference type="SUPFAM" id="SSF46894">
    <property type="entry name" value="C-terminal effector domain of the bipartite response regulators"/>
    <property type="match status" value="1"/>
</dbReference>
<dbReference type="PROSITE" id="PS50043">
    <property type="entry name" value="HTH_LUXR_2"/>
    <property type="match status" value="1"/>
</dbReference>
<evidence type="ECO:0000256" key="1">
    <source>
        <dbReference type="ARBA" id="ARBA00023015"/>
    </source>
</evidence>
<organism evidence="6 7">
    <name type="scientific">Pedobacter suwonensis</name>
    <dbReference type="NCBI Taxonomy" id="332999"/>
    <lineage>
        <taxon>Bacteria</taxon>
        <taxon>Pseudomonadati</taxon>
        <taxon>Bacteroidota</taxon>
        <taxon>Sphingobacteriia</taxon>
        <taxon>Sphingobacteriales</taxon>
        <taxon>Sphingobacteriaceae</taxon>
        <taxon>Pedobacter</taxon>
    </lineage>
</organism>
<evidence type="ECO:0000259" key="5">
    <source>
        <dbReference type="PROSITE" id="PS50043"/>
    </source>
</evidence>
<keyword evidence="3" id="KW-0804">Transcription</keyword>
<evidence type="ECO:0000313" key="7">
    <source>
        <dbReference type="Proteomes" id="UP000198836"/>
    </source>
</evidence>
<dbReference type="Gene3D" id="1.10.10.10">
    <property type="entry name" value="Winged helix-like DNA-binding domain superfamily/Winged helix DNA-binding domain"/>
    <property type="match status" value="1"/>
</dbReference>
<dbReference type="PROSITE" id="PS00622">
    <property type="entry name" value="HTH_LUXR_1"/>
    <property type="match status" value="1"/>
</dbReference>
<name>A0A1I0T5D9_9SPHI</name>
<dbReference type="InterPro" id="IPR036388">
    <property type="entry name" value="WH-like_DNA-bd_sf"/>
</dbReference>
<dbReference type="InterPro" id="IPR016032">
    <property type="entry name" value="Sig_transdc_resp-reg_C-effctor"/>
</dbReference>
<dbReference type="OrthoDB" id="9807565at2"/>
<dbReference type="EMBL" id="FOJM01000006">
    <property type="protein sequence ID" value="SFA47008.1"/>
    <property type="molecule type" value="Genomic_DNA"/>
</dbReference>
<keyword evidence="4" id="KW-1133">Transmembrane helix</keyword>
<dbReference type="GO" id="GO:0003677">
    <property type="term" value="F:DNA binding"/>
    <property type="evidence" value="ECO:0007669"/>
    <property type="project" value="UniProtKB-KW"/>
</dbReference>
<protein>
    <submittedName>
        <fullName evidence="6">Transcriptional regulator, LuxR family</fullName>
    </submittedName>
</protein>
<proteinExistence type="predicted"/>
<dbReference type="AlphaFoldDB" id="A0A1I0T5D9"/>
<dbReference type="PANTHER" id="PTHR44688">
    <property type="entry name" value="DNA-BINDING TRANSCRIPTIONAL ACTIVATOR DEVR_DOSR"/>
    <property type="match status" value="1"/>
</dbReference>
<dbReference type="InterPro" id="IPR000792">
    <property type="entry name" value="Tscrpt_reg_LuxR_C"/>
</dbReference>
<dbReference type="STRING" id="332999.SAMN04488511_106117"/>
<keyword evidence="2" id="KW-0238">DNA-binding</keyword>
<evidence type="ECO:0000256" key="2">
    <source>
        <dbReference type="ARBA" id="ARBA00023125"/>
    </source>
</evidence>
<dbReference type="PRINTS" id="PR00038">
    <property type="entry name" value="HTHLUXR"/>
</dbReference>
<dbReference type="Pfam" id="PF00196">
    <property type="entry name" value="GerE"/>
    <property type="match status" value="1"/>
</dbReference>
<feature type="transmembrane region" description="Helical" evidence="4">
    <location>
        <begin position="37"/>
        <end position="62"/>
    </location>
</feature>
<dbReference type="PANTHER" id="PTHR44688:SF16">
    <property type="entry name" value="DNA-BINDING TRANSCRIPTIONAL ACTIVATOR DEVR_DOSR"/>
    <property type="match status" value="1"/>
</dbReference>
<sequence>MRGSTNFLTKNKSVILYGLFLAIMLCLLKWLELRFIVINHAIEIYAGAIAVIFTGLGIWLALKLTKPKTILIEKEVLSEKLETFLINEKEIIRLNISKRELEVLQLMSEGLSNQEIAERLFVSLNTIKTHNARLFAKLEVKRRTQAIEIAKKLGLIPQSH</sequence>
<evidence type="ECO:0000256" key="4">
    <source>
        <dbReference type="SAM" id="Phobius"/>
    </source>
</evidence>
<reference evidence="7" key="1">
    <citation type="submission" date="2016-10" db="EMBL/GenBank/DDBJ databases">
        <authorList>
            <person name="Varghese N."/>
            <person name="Submissions S."/>
        </authorList>
    </citation>
    <scope>NUCLEOTIDE SEQUENCE [LARGE SCALE GENOMIC DNA]</scope>
    <source>
        <strain evidence="7">DSM 18130</strain>
    </source>
</reference>
<keyword evidence="1" id="KW-0805">Transcription regulation</keyword>
<dbReference type="GO" id="GO:0006355">
    <property type="term" value="P:regulation of DNA-templated transcription"/>
    <property type="evidence" value="ECO:0007669"/>
    <property type="project" value="InterPro"/>
</dbReference>
<accession>A0A1I0T5D9</accession>
<feature type="transmembrane region" description="Helical" evidence="4">
    <location>
        <begin position="12"/>
        <end position="31"/>
    </location>
</feature>
<keyword evidence="4" id="KW-0812">Transmembrane</keyword>
<gene>
    <name evidence="6" type="ORF">SAMN04488511_106117</name>
</gene>
<evidence type="ECO:0000256" key="3">
    <source>
        <dbReference type="ARBA" id="ARBA00023163"/>
    </source>
</evidence>